<evidence type="ECO:0000313" key="2">
    <source>
        <dbReference type="EMBL" id="KPA84870.1"/>
    </source>
</evidence>
<dbReference type="RefSeq" id="XP_015663310.1">
    <property type="nucleotide sequence ID" value="XM_015797790.1"/>
</dbReference>
<dbReference type="GeneID" id="26901628"/>
<dbReference type="OMA" id="NPNTAIC"/>
<accession>A0A0M9G8D7</accession>
<evidence type="ECO:0000256" key="1">
    <source>
        <dbReference type="SAM" id="MobiDB-lite"/>
    </source>
</evidence>
<dbReference type="VEuPathDB" id="TriTrypDB:LpyrH10_02_3070"/>
<dbReference type="RefSeq" id="XP_015663309.1">
    <property type="nucleotide sequence ID" value="XM_015797789.1"/>
</dbReference>
<feature type="compositionally biased region" description="Low complexity" evidence="1">
    <location>
        <begin position="52"/>
        <end position="63"/>
    </location>
</feature>
<dbReference type="OrthoDB" id="267508at2759"/>
<comment type="caution">
    <text evidence="2">The sequence shown here is derived from an EMBL/GenBank/DDBJ whole genome shotgun (WGS) entry which is preliminary data.</text>
</comment>
<dbReference type="EMBL" id="LGTL01000002">
    <property type="protein sequence ID" value="KPA84871.1"/>
    <property type="molecule type" value="Genomic_DNA"/>
</dbReference>
<protein>
    <submittedName>
        <fullName evidence="2">Uncharacterized protein</fullName>
    </submittedName>
</protein>
<feature type="region of interest" description="Disordered" evidence="1">
    <location>
        <begin position="48"/>
        <end position="77"/>
    </location>
</feature>
<dbReference type="EMBL" id="LGTL01000002">
    <property type="protein sequence ID" value="KPA84870.1"/>
    <property type="molecule type" value="Genomic_DNA"/>
</dbReference>
<keyword evidence="3" id="KW-1185">Reference proteome</keyword>
<dbReference type="Proteomes" id="UP000037923">
    <property type="component" value="Unassembled WGS sequence"/>
</dbReference>
<sequence>MSEANPQTGYPESLTAEQKALLAQFELRAISASDDTSVIVVGHPSMRYTEGASSSSSSRTSSAHSHHAERDSAPLNATANDTVQSYLVSVTQDALPTPSSALSTSPPQDKPETKLLMTEEEQLFQGTEKGDIASGSSGEKTCDDYVVSITPLLHHGKDSTNSSRSKLSAENCEKWKALALRMTTTDVDATSNRGIDEHCQALADRLVRLSSAVDAAEFAMDHNVPPPSEFF</sequence>
<name>A0A0M9G8D7_LEPPY</name>
<evidence type="ECO:0000313" key="3">
    <source>
        <dbReference type="Proteomes" id="UP000037923"/>
    </source>
</evidence>
<reference evidence="2 3" key="1">
    <citation type="submission" date="2015-07" db="EMBL/GenBank/DDBJ databases">
        <title>High-quality genome of monoxenous trypanosomatid Leptomonas pyrrhocoris.</title>
        <authorList>
            <person name="Flegontov P."/>
            <person name="Butenko A."/>
            <person name="Firsov S."/>
            <person name="Vlcek C."/>
            <person name="Logacheva M.D."/>
            <person name="Field M."/>
            <person name="Filatov D."/>
            <person name="Flegontova O."/>
            <person name="Gerasimov E."/>
            <person name="Jackson A.P."/>
            <person name="Kelly S."/>
            <person name="Opperdoes F."/>
            <person name="O'Reilly A."/>
            <person name="Votypka J."/>
            <person name="Yurchenko V."/>
            <person name="Lukes J."/>
        </authorList>
    </citation>
    <scope>NUCLEOTIDE SEQUENCE [LARGE SCALE GENOMIC DNA]</scope>
    <source>
        <strain evidence="2">H10</strain>
    </source>
</reference>
<gene>
    <name evidence="2" type="ORF">ABB37_01333</name>
</gene>
<proteinExistence type="predicted"/>
<dbReference type="AlphaFoldDB" id="A0A0M9G8D7"/>
<organism evidence="2 3">
    <name type="scientific">Leptomonas pyrrhocoris</name>
    <name type="common">Firebug parasite</name>
    <dbReference type="NCBI Taxonomy" id="157538"/>
    <lineage>
        <taxon>Eukaryota</taxon>
        <taxon>Discoba</taxon>
        <taxon>Euglenozoa</taxon>
        <taxon>Kinetoplastea</taxon>
        <taxon>Metakinetoplastina</taxon>
        <taxon>Trypanosomatida</taxon>
        <taxon>Trypanosomatidae</taxon>
        <taxon>Leishmaniinae</taxon>
        <taxon>Leptomonas</taxon>
    </lineage>
</organism>